<dbReference type="FunFam" id="1.20.5.500:FF:000001">
    <property type="entry name" value="Type II keratin 23"/>
    <property type="match status" value="1"/>
</dbReference>
<keyword evidence="1" id="KW-0403">Intermediate filament</keyword>
<comment type="similarity">
    <text evidence="3">Belongs to the intermediate filament family.</text>
</comment>
<dbReference type="OrthoDB" id="2441647at2759"/>
<dbReference type="GO" id="GO:0005886">
    <property type="term" value="C:plasma membrane"/>
    <property type="evidence" value="ECO:0007669"/>
    <property type="project" value="TreeGrafter"/>
</dbReference>
<evidence type="ECO:0000313" key="6">
    <source>
        <dbReference type="EMBL" id="GCC16719.1"/>
    </source>
</evidence>
<feature type="domain" description="IF rod" evidence="5">
    <location>
        <begin position="1"/>
        <end position="271"/>
    </location>
</feature>
<sequence>MQMESMHPPLHRGTGRCEGVVVLPYSVLNAAEPMQGIFQVMGRSQELLLSQQSFERLEEEAQKREDAESNLILFRKDVDDATLTRLELERKVESLLDEIEFLKKIHNEELRDLQANMQASQLQLEMEVVKPDLTAALKEIRTQYETIATKNVQEAEEWYKSKFTDLTEAANRHNETLRQTKQDLNESRRQIQTLTCDLDALRGTQGLRRFVAQVEVLDVVPVQSFTSLSLRDYDLSSEIPSRKTVLIKTIETRDGEVINESRKERQNEPEH</sequence>
<evidence type="ECO:0000256" key="2">
    <source>
        <dbReference type="ARBA" id="ARBA00023054"/>
    </source>
</evidence>
<dbReference type="OMA" id="MESMHPP"/>
<dbReference type="Gene3D" id="1.20.5.1160">
    <property type="entry name" value="Vasodilator-stimulated phosphoprotein"/>
    <property type="match status" value="1"/>
</dbReference>
<organism evidence="6 7">
    <name type="scientific">Chiloscyllium punctatum</name>
    <name type="common">Brownbanded bambooshark</name>
    <name type="synonym">Hemiscyllium punctatum</name>
    <dbReference type="NCBI Taxonomy" id="137246"/>
    <lineage>
        <taxon>Eukaryota</taxon>
        <taxon>Metazoa</taxon>
        <taxon>Chordata</taxon>
        <taxon>Craniata</taxon>
        <taxon>Vertebrata</taxon>
        <taxon>Chondrichthyes</taxon>
        <taxon>Elasmobranchii</taxon>
        <taxon>Galeomorphii</taxon>
        <taxon>Galeoidea</taxon>
        <taxon>Orectolobiformes</taxon>
        <taxon>Hemiscylliidae</taxon>
        <taxon>Chiloscyllium</taxon>
    </lineage>
</organism>
<dbReference type="GO" id="GO:0030424">
    <property type="term" value="C:axon"/>
    <property type="evidence" value="ECO:0007669"/>
    <property type="project" value="TreeGrafter"/>
</dbReference>
<evidence type="ECO:0000256" key="4">
    <source>
        <dbReference type="SAM" id="Coils"/>
    </source>
</evidence>
<dbReference type="GO" id="GO:0045098">
    <property type="term" value="C:type III intermediate filament"/>
    <property type="evidence" value="ECO:0007669"/>
    <property type="project" value="TreeGrafter"/>
</dbReference>
<dbReference type="PANTHER" id="PTHR45652">
    <property type="entry name" value="GLIAL FIBRILLARY ACIDIC PROTEIN"/>
    <property type="match status" value="1"/>
</dbReference>
<name>A0A401REZ2_CHIPU</name>
<dbReference type="PROSITE" id="PS51842">
    <property type="entry name" value="IF_ROD_2"/>
    <property type="match status" value="1"/>
</dbReference>
<dbReference type="GO" id="GO:0005200">
    <property type="term" value="F:structural constituent of cytoskeleton"/>
    <property type="evidence" value="ECO:0007669"/>
    <property type="project" value="TreeGrafter"/>
</dbReference>
<comment type="caution">
    <text evidence="6">The sequence shown here is derived from an EMBL/GenBank/DDBJ whole genome shotgun (WGS) entry which is preliminary data.</text>
</comment>
<evidence type="ECO:0000256" key="3">
    <source>
        <dbReference type="ARBA" id="ARBA00061646"/>
    </source>
</evidence>
<dbReference type="Pfam" id="PF00038">
    <property type="entry name" value="Filament"/>
    <property type="match status" value="1"/>
</dbReference>
<dbReference type="InterPro" id="IPR039008">
    <property type="entry name" value="IF_rod_dom"/>
</dbReference>
<dbReference type="InterPro" id="IPR050405">
    <property type="entry name" value="Intermediate_filament"/>
</dbReference>
<dbReference type="SMART" id="SM01391">
    <property type="entry name" value="Filament"/>
    <property type="match status" value="1"/>
</dbReference>
<evidence type="ECO:0000256" key="1">
    <source>
        <dbReference type="ARBA" id="ARBA00022754"/>
    </source>
</evidence>
<protein>
    <recommendedName>
        <fullName evidence="5">IF rod domain-containing protein</fullName>
    </recommendedName>
</protein>
<keyword evidence="2 4" id="KW-0175">Coiled coil</keyword>
<feature type="coiled-coil region" evidence="4">
    <location>
        <begin position="57"/>
        <end position="123"/>
    </location>
</feature>
<dbReference type="PANTHER" id="PTHR45652:SF14">
    <property type="entry name" value="PERIPHERIN"/>
    <property type="match status" value="1"/>
</dbReference>
<evidence type="ECO:0000259" key="5">
    <source>
        <dbReference type="PROSITE" id="PS51842"/>
    </source>
</evidence>
<dbReference type="AlphaFoldDB" id="A0A401REZ2"/>
<proteinExistence type="inferred from homology"/>
<dbReference type="Gene3D" id="1.20.5.500">
    <property type="entry name" value="Single helix bin"/>
    <property type="match status" value="1"/>
</dbReference>
<dbReference type="GO" id="GO:0045109">
    <property type="term" value="P:intermediate filament organization"/>
    <property type="evidence" value="ECO:0007669"/>
    <property type="project" value="TreeGrafter"/>
</dbReference>
<dbReference type="FunFam" id="1.20.5.1160:FF:000001">
    <property type="entry name" value="Keratin type II"/>
    <property type="match status" value="1"/>
</dbReference>
<reference evidence="6 7" key="1">
    <citation type="journal article" date="2018" name="Nat. Ecol. Evol.">
        <title>Shark genomes provide insights into elasmobranch evolution and the origin of vertebrates.</title>
        <authorList>
            <person name="Hara Y"/>
            <person name="Yamaguchi K"/>
            <person name="Onimaru K"/>
            <person name="Kadota M"/>
            <person name="Koyanagi M"/>
            <person name="Keeley SD"/>
            <person name="Tatsumi K"/>
            <person name="Tanaka K"/>
            <person name="Motone F"/>
            <person name="Kageyama Y"/>
            <person name="Nozu R"/>
            <person name="Adachi N"/>
            <person name="Nishimura O"/>
            <person name="Nakagawa R"/>
            <person name="Tanegashima C"/>
            <person name="Kiyatake I"/>
            <person name="Matsumoto R"/>
            <person name="Murakumo K"/>
            <person name="Nishida K"/>
            <person name="Terakita A"/>
            <person name="Kuratani S"/>
            <person name="Sato K"/>
            <person name="Hyodo S Kuraku.S."/>
        </authorList>
    </citation>
    <scope>NUCLEOTIDE SEQUENCE [LARGE SCALE GENOMIC DNA]</scope>
</reference>
<accession>A0A401REZ2</accession>
<evidence type="ECO:0000313" key="7">
    <source>
        <dbReference type="Proteomes" id="UP000287033"/>
    </source>
</evidence>
<dbReference type="STRING" id="137246.A0A401REZ2"/>
<feature type="coiled-coil region" evidence="4">
    <location>
        <begin position="170"/>
        <end position="204"/>
    </location>
</feature>
<dbReference type="EMBL" id="BEZZ01003890">
    <property type="protein sequence ID" value="GCC16719.1"/>
    <property type="molecule type" value="Genomic_DNA"/>
</dbReference>
<dbReference type="GO" id="GO:0005737">
    <property type="term" value="C:cytoplasm"/>
    <property type="evidence" value="ECO:0007669"/>
    <property type="project" value="TreeGrafter"/>
</dbReference>
<keyword evidence="7" id="KW-1185">Reference proteome</keyword>
<gene>
    <name evidence="6" type="ORF">chiPu_0021426</name>
</gene>
<dbReference type="Proteomes" id="UP000287033">
    <property type="component" value="Unassembled WGS sequence"/>
</dbReference>